<name>A0A7G2CTM5_9TRYP</name>
<dbReference type="Gene3D" id="2.160.10.10">
    <property type="entry name" value="Hexapeptide repeat proteins"/>
    <property type="match status" value="1"/>
</dbReference>
<dbReference type="SUPFAM" id="SSF53448">
    <property type="entry name" value="Nucleotide-diphospho-sugar transferases"/>
    <property type="match status" value="1"/>
</dbReference>
<evidence type="ECO:0000313" key="7">
    <source>
        <dbReference type="EMBL" id="CAD2222294.1"/>
    </source>
</evidence>
<evidence type="ECO:0000256" key="1">
    <source>
        <dbReference type="ARBA" id="ARBA00010401"/>
    </source>
</evidence>
<dbReference type="InterPro" id="IPR029044">
    <property type="entry name" value="Nucleotide-diphossugar_trans"/>
</dbReference>
<dbReference type="Pfam" id="PF01704">
    <property type="entry name" value="UDPGP"/>
    <property type="match status" value="1"/>
</dbReference>
<sequence length="434" mass="49404">MKLNGGLGTGMGLSDAKTLLKVKDEHTFLDLTARQILFLREKYGDDKKDEKQLKFMLMNSFSTEESTKKFFQNNYPIFCQNDDFEEEIQLLQNQVPKILQNDLDENNKKLFPVSWPKDASMEWAPPGHGDLYIALYGSGKLKKLLDEGYQYMFVSNGDNLGATLESSILQYMHEKKIGFLMEVCERTENDRKGGHLAQWKNNKNNNKSGLLLRESAQCAPEDEAAFQDIQKYRYFNTNNLWIHLPTLFSILQEREGVLPLPVIRNAKTVDPTDTTSPKVFQLETAMGAAIELFSQPPPENNNHHTSDNIFRKSAALVVPRVRFAPVKTCSDLFLLMSDCYTLTDDFRLVATDTGRKNPILSLDNKYYKLLNDFTILIKDGVPSLKECVSLTIKGKVKFEENVILKGNITIENTNAEETYVVKAGTVLENQEIKI</sequence>
<feature type="binding site" evidence="6">
    <location>
        <position position="92"/>
    </location>
    <ligand>
        <name>UTP</name>
        <dbReference type="ChEBI" id="CHEBI:46398"/>
    </ligand>
</feature>
<feature type="binding site" evidence="6">
    <location>
        <position position="127"/>
    </location>
    <ligand>
        <name>UTP</name>
        <dbReference type="ChEBI" id="CHEBI:46398"/>
    </ligand>
</feature>
<feature type="binding site" evidence="5">
    <location>
        <position position="128"/>
    </location>
    <ligand>
        <name>substrate</name>
    </ligand>
</feature>
<organism evidence="7 8">
    <name type="scientific">Angomonas deanei</name>
    <dbReference type="NCBI Taxonomy" id="59799"/>
    <lineage>
        <taxon>Eukaryota</taxon>
        <taxon>Discoba</taxon>
        <taxon>Euglenozoa</taxon>
        <taxon>Kinetoplastea</taxon>
        <taxon>Metakinetoplastina</taxon>
        <taxon>Trypanosomatida</taxon>
        <taxon>Trypanosomatidae</taxon>
        <taxon>Strigomonadinae</taxon>
        <taxon>Angomonas</taxon>
    </lineage>
</organism>
<feature type="binding site" evidence="6">
    <location>
        <position position="158"/>
    </location>
    <ligand>
        <name>UTP</name>
        <dbReference type="ChEBI" id="CHEBI:46398"/>
    </ligand>
</feature>
<dbReference type="GO" id="GO:0006011">
    <property type="term" value="P:UDP-alpha-D-glucose metabolic process"/>
    <property type="evidence" value="ECO:0007669"/>
    <property type="project" value="InterPro"/>
</dbReference>
<keyword evidence="8" id="KW-1185">Reference proteome</keyword>
<evidence type="ECO:0000256" key="4">
    <source>
        <dbReference type="ARBA" id="ARBA00022695"/>
    </source>
</evidence>
<evidence type="ECO:0000256" key="2">
    <source>
        <dbReference type="ARBA" id="ARBA00012415"/>
    </source>
</evidence>
<feature type="binding site" evidence="6">
    <location>
        <position position="17"/>
    </location>
    <ligand>
        <name>UTP</name>
        <dbReference type="ChEBI" id="CHEBI:46398"/>
    </ligand>
</feature>
<dbReference type="AlphaFoldDB" id="A0A7G2CTM5"/>
<keyword evidence="3 7" id="KW-0808">Transferase</keyword>
<dbReference type="EC" id="2.7.7.9" evidence="2"/>
<evidence type="ECO:0000313" key="8">
    <source>
        <dbReference type="Proteomes" id="UP000515908"/>
    </source>
</evidence>
<gene>
    <name evidence="7" type="ORF">ADEAN_000983400</name>
</gene>
<feature type="binding site" evidence="6">
    <location>
        <position position="327"/>
    </location>
    <ligand>
        <name>UTP</name>
        <dbReference type="ChEBI" id="CHEBI:46398"/>
    </ligand>
</feature>
<dbReference type="FunFam" id="2.160.10.10:FF:000001">
    <property type="entry name" value="UTP--glucose-1-phosphate uridylyltransferase"/>
    <property type="match status" value="1"/>
</dbReference>
<dbReference type="EMBL" id="LR877169">
    <property type="protein sequence ID" value="CAD2222294.1"/>
    <property type="molecule type" value="Genomic_DNA"/>
</dbReference>
<evidence type="ECO:0000256" key="6">
    <source>
        <dbReference type="PIRSR" id="PIRSR000806-2"/>
    </source>
</evidence>
<evidence type="ECO:0000256" key="5">
    <source>
        <dbReference type="PIRSR" id="PIRSR000806-1"/>
    </source>
</evidence>
<dbReference type="InterPro" id="IPR002618">
    <property type="entry name" value="UDPGP_fam"/>
</dbReference>
<dbReference type="InterPro" id="IPR016267">
    <property type="entry name" value="UDPGP_trans"/>
</dbReference>
<reference evidence="7 8" key="1">
    <citation type="submission" date="2020-08" db="EMBL/GenBank/DDBJ databases">
        <authorList>
            <person name="Newling K."/>
            <person name="Davey J."/>
            <person name="Forrester S."/>
        </authorList>
    </citation>
    <scope>NUCLEOTIDE SEQUENCE [LARGE SCALE GENOMIC DNA]</scope>
    <source>
        <strain evidence="8">Crithidia deanei Carvalho (ATCC PRA-265)</strain>
    </source>
</reference>
<proteinExistence type="inferred from homology"/>
<dbReference type="PIRSF" id="PIRSF000806">
    <property type="entry name" value="UDPGP"/>
    <property type="match status" value="1"/>
</dbReference>
<dbReference type="Proteomes" id="UP000515908">
    <property type="component" value="Chromosome 25"/>
</dbReference>
<evidence type="ECO:0000256" key="3">
    <source>
        <dbReference type="ARBA" id="ARBA00022679"/>
    </source>
</evidence>
<dbReference type="PANTHER" id="PTHR43511">
    <property type="match status" value="1"/>
</dbReference>
<comment type="similarity">
    <text evidence="1">Belongs to the UDPGP type 1 family.</text>
</comment>
<keyword evidence="4 7" id="KW-0548">Nucleotidyltransferase</keyword>
<dbReference type="VEuPathDB" id="TriTrypDB:ADEAN_000983400"/>
<dbReference type="GO" id="GO:0003983">
    <property type="term" value="F:UTP:glucose-1-phosphate uridylyltransferase activity"/>
    <property type="evidence" value="ECO:0007669"/>
    <property type="project" value="UniProtKB-EC"/>
</dbReference>
<accession>A0A7G2CTM5</accession>
<dbReference type="Gene3D" id="3.90.550.10">
    <property type="entry name" value="Spore Coat Polysaccharide Biosynthesis Protein SpsA, Chain A"/>
    <property type="match status" value="1"/>
</dbReference>
<protein>
    <recommendedName>
        <fullName evidence="2">UTP--glucose-1-phosphate uridylyltransferase</fullName>
        <ecNumber evidence="2">2.7.7.9</ecNumber>
    </recommendedName>
</protein>